<dbReference type="GO" id="GO:0043755">
    <property type="term" value="F:alpha-ribazole phosphatase activity"/>
    <property type="evidence" value="ECO:0007669"/>
    <property type="project" value="UniProtKB-EC"/>
</dbReference>
<feature type="active site" description="Proton donor/acceptor" evidence="3">
    <location>
        <position position="81"/>
    </location>
</feature>
<evidence type="ECO:0000313" key="7">
    <source>
        <dbReference type="Proteomes" id="UP000095651"/>
    </source>
</evidence>
<name>A0A174EDG3_9FIRM</name>
<dbReference type="GO" id="GO:0006003">
    <property type="term" value="P:fructose 2,6-bisphosphate metabolic process"/>
    <property type="evidence" value="ECO:0007669"/>
    <property type="project" value="InterPro"/>
</dbReference>
<organism evidence="5 7">
    <name type="scientific">Hungatella hathewayi</name>
    <dbReference type="NCBI Taxonomy" id="154046"/>
    <lineage>
        <taxon>Bacteria</taxon>
        <taxon>Bacillati</taxon>
        <taxon>Bacillota</taxon>
        <taxon>Clostridia</taxon>
        <taxon>Lachnospirales</taxon>
        <taxon>Lachnospiraceae</taxon>
        <taxon>Hungatella</taxon>
    </lineage>
</organism>
<reference evidence="6 8" key="2">
    <citation type="submission" date="2018-08" db="EMBL/GenBank/DDBJ databases">
        <title>A genome reference for cultivated species of the human gut microbiota.</title>
        <authorList>
            <person name="Zou Y."/>
            <person name="Xue W."/>
            <person name="Luo G."/>
        </authorList>
    </citation>
    <scope>NUCLEOTIDE SEQUENCE [LARGE SCALE GENOMIC DNA]</scope>
    <source>
        <strain evidence="6 8">AF19-13AC</strain>
    </source>
</reference>
<dbReference type="SMART" id="SM00855">
    <property type="entry name" value="PGAM"/>
    <property type="match status" value="1"/>
</dbReference>
<dbReference type="Pfam" id="PF00300">
    <property type="entry name" value="His_Phos_1"/>
    <property type="match status" value="1"/>
</dbReference>
<dbReference type="InterPro" id="IPR001345">
    <property type="entry name" value="PG/BPGM_mutase_AS"/>
</dbReference>
<evidence type="ECO:0000256" key="3">
    <source>
        <dbReference type="PIRSR" id="PIRSR613078-1"/>
    </source>
</evidence>
<dbReference type="InterPro" id="IPR029033">
    <property type="entry name" value="His_PPase_superfam"/>
</dbReference>
<dbReference type="CDD" id="cd07067">
    <property type="entry name" value="HP_PGM_like"/>
    <property type="match status" value="1"/>
</dbReference>
<evidence type="ECO:0000256" key="4">
    <source>
        <dbReference type="PIRSR" id="PIRSR613078-2"/>
    </source>
</evidence>
<evidence type="ECO:0000313" key="8">
    <source>
        <dbReference type="Proteomes" id="UP000261023"/>
    </source>
</evidence>
<proteinExistence type="predicted"/>
<sequence length="204" mass="22956">MKLYLIRHGQTDWNIQGKIQGSHDIPLNDTGRAQAKLVAEGMDSRPVTKIFSSTLVRAVETARMIGDRQQVETYLVPGLIEVEFGKWEGMTWDEIKEQYPAEYERWSINPVDVAPPGGETQMEAMERVAGAIEAVMEMTNGREDIAVVSHGATMAYIVAYLMRNHPEEAEIIVDNASITTVNYNPITQDYMLLEVNDTAHLCKR</sequence>
<dbReference type="InterPro" id="IPR050275">
    <property type="entry name" value="PGM_Phosphatase"/>
</dbReference>
<dbReference type="OrthoDB" id="9781415at2"/>
<protein>
    <submittedName>
        <fullName evidence="6">Histidine phosphatase family protein</fullName>
    </submittedName>
    <submittedName>
        <fullName evidence="5">Phosphoglycerate mutase</fullName>
        <ecNumber evidence="5">3.1.3.73</ecNumber>
    </submittedName>
</protein>
<dbReference type="RefSeq" id="WP_025530260.1">
    <property type="nucleotide sequence ID" value="NZ_CABIXC010000005.1"/>
</dbReference>
<gene>
    <name evidence="5" type="primary">cobC</name>
    <name evidence="6" type="ORF">DWX31_21565</name>
    <name evidence="5" type="ORF">ERS852407_02565</name>
</gene>
<evidence type="ECO:0000256" key="2">
    <source>
        <dbReference type="ARBA" id="ARBA00023235"/>
    </source>
</evidence>
<dbReference type="Gene3D" id="3.40.50.1240">
    <property type="entry name" value="Phosphoglycerate mutase-like"/>
    <property type="match status" value="1"/>
</dbReference>
<dbReference type="Proteomes" id="UP000261023">
    <property type="component" value="Unassembled WGS sequence"/>
</dbReference>
<dbReference type="InterPro" id="IPR013078">
    <property type="entry name" value="His_Pase_superF_clade-1"/>
</dbReference>
<feature type="binding site" evidence="4">
    <location>
        <begin position="7"/>
        <end position="14"/>
    </location>
    <ligand>
        <name>substrate</name>
    </ligand>
</feature>
<dbReference type="PIRSF" id="PIRSF000709">
    <property type="entry name" value="6PFK_2-Ptase"/>
    <property type="match status" value="1"/>
</dbReference>
<dbReference type="GO" id="GO:0005524">
    <property type="term" value="F:ATP binding"/>
    <property type="evidence" value="ECO:0007669"/>
    <property type="project" value="InterPro"/>
</dbReference>
<evidence type="ECO:0000256" key="1">
    <source>
        <dbReference type="ARBA" id="ARBA00023152"/>
    </source>
</evidence>
<dbReference type="SUPFAM" id="SSF53254">
    <property type="entry name" value="Phosphoglycerate mutase-like"/>
    <property type="match status" value="1"/>
</dbReference>
<dbReference type="Proteomes" id="UP000095651">
    <property type="component" value="Unassembled WGS sequence"/>
</dbReference>
<keyword evidence="5" id="KW-0378">Hydrolase</keyword>
<reference evidence="5 7" key="1">
    <citation type="submission" date="2015-09" db="EMBL/GenBank/DDBJ databases">
        <authorList>
            <consortium name="Pathogen Informatics"/>
        </authorList>
    </citation>
    <scope>NUCLEOTIDE SEQUENCE [LARGE SCALE GENOMIC DNA]</scope>
    <source>
        <strain evidence="5 7">2789STDY5608850</strain>
    </source>
</reference>
<evidence type="ECO:0000313" key="5">
    <source>
        <dbReference type="EMBL" id="CUO34636.1"/>
    </source>
</evidence>
<dbReference type="AlphaFoldDB" id="A0A174EDG3"/>
<dbReference type="PANTHER" id="PTHR48100:SF1">
    <property type="entry name" value="HISTIDINE PHOSPHATASE FAMILY PROTEIN-RELATED"/>
    <property type="match status" value="1"/>
</dbReference>
<dbReference type="EMBL" id="CYZE01000005">
    <property type="protein sequence ID" value="CUO34636.1"/>
    <property type="molecule type" value="Genomic_DNA"/>
</dbReference>
<dbReference type="PANTHER" id="PTHR48100">
    <property type="entry name" value="BROAD-SPECIFICITY PHOSPHATASE YOR283W-RELATED"/>
    <property type="match status" value="1"/>
</dbReference>
<dbReference type="PROSITE" id="PS00175">
    <property type="entry name" value="PG_MUTASE"/>
    <property type="match status" value="1"/>
</dbReference>
<dbReference type="EMBL" id="QTJW01000016">
    <property type="protein sequence ID" value="RGD68411.1"/>
    <property type="molecule type" value="Genomic_DNA"/>
</dbReference>
<keyword evidence="1" id="KW-0324">Glycolysis</keyword>
<feature type="binding site" evidence="4">
    <location>
        <position position="57"/>
    </location>
    <ligand>
        <name>substrate</name>
    </ligand>
</feature>
<keyword evidence="2" id="KW-0413">Isomerase</keyword>
<dbReference type="PRINTS" id="PR00991">
    <property type="entry name" value="6PFRUCTKNASE"/>
</dbReference>
<dbReference type="EC" id="3.1.3.73" evidence="5"/>
<evidence type="ECO:0000313" key="6">
    <source>
        <dbReference type="EMBL" id="RGD68411.1"/>
    </source>
</evidence>
<feature type="active site" description="Tele-phosphohistidine intermediate" evidence="3">
    <location>
        <position position="8"/>
    </location>
</feature>
<dbReference type="InterPro" id="IPR003094">
    <property type="entry name" value="6Pfruct_kin"/>
</dbReference>
<accession>A0A174EDG3</accession>
<dbReference type="GO" id="GO:0005737">
    <property type="term" value="C:cytoplasm"/>
    <property type="evidence" value="ECO:0007669"/>
    <property type="project" value="TreeGrafter"/>
</dbReference>